<organism evidence="9 10">
    <name type="scientific">Peronospora belbahrii</name>
    <dbReference type="NCBI Taxonomy" id="622444"/>
    <lineage>
        <taxon>Eukaryota</taxon>
        <taxon>Sar</taxon>
        <taxon>Stramenopiles</taxon>
        <taxon>Oomycota</taxon>
        <taxon>Peronosporomycetes</taxon>
        <taxon>Peronosporales</taxon>
        <taxon>Peronosporaceae</taxon>
        <taxon>Peronospora</taxon>
    </lineage>
</organism>
<sequence>MGLSQERKLEYFEKLESLLENYTKIFLVGVDNVGSTQMQQIRLVLRGRGEVLMGKNTLMRKVFNNFVKKNPGHPLENFIPLLKGNVGFVFTNEDLSEIRQLLESNRVPAPARVGSIAPIDVIVPPGPTGADPGQTSFFQALQIATKIQKGQIEIVSEVLLTKKGEKVGNSEAALLQKLDIKPFSYGLVIVQVYDNGSIFDPVVLDLTEVDLCAKFVAGLRNVAAVSLELGIPTLASIPHSIANAFKDLVAIAVECKEFSFEKAEPYKAFLANPSAFAVAAPAGGSAAAPEAKKEVVVEEEEEVDMGGGMDMFGGCRNRPETVLERKQVVAAILERNPLAFQPKVASGSSQHLRGCNCRKSGCMKNYCECHQAGVACTSRCACHQCRNTETFVSAKKMLVFAGVDTDDSSLQATLNRSLQRKIEKRPPRDSTKRKDMKEKSQTLMDGSIHKATALELLSRSAPVAPSKLRRRKCSIIDDIPSTTLQKRPSSHSNHFHTTGECVVTPAFAKRKYTRRNVQKNHVVERMKATSSIEELPNVERTVTNAYEARNTGGIGDPALAILSRSLLHTAMAVELANDGRERAPASSAVDQLPAEEQAERIETKPQCAFDVSDNREALSPTAAGLFCEEEYSEASAEDDTYLDVTPSALNTNDTGCRSTSFDHDSNSQSRQNGQNASLSAMQERAVLQELSVWLRNMTANVSTE</sequence>
<dbReference type="InterPro" id="IPR033467">
    <property type="entry name" value="Tesmin/TSO1-like_CXC"/>
</dbReference>
<dbReference type="InterPro" id="IPR050323">
    <property type="entry name" value="Ribosomal_protein_uL10"/>
</dbReference>
<evidence type="ECO:0000256" key="3">
    <source>
        <dbReference type="ARBA" id="ARBA00008889"/>
    </source>
</evidence>
<protein>
    <recommendedName>
        <fullName evidence="8">CRC domain-containing protein</fullName>
    </recommendedName>
</protein>
<feature type="domain" description="CRC" evidence="8">
    <location>
        <begin position="315"/>
        <end position="390"/>
    </location>
</feature>
<dbReference type="InterPro" id="IPR001790">
    <property type="entry name" value="Ribosomal_uL10"/>
</dbReference>
<proteinExistence type="inferred from homology"/>
<feature type="compositionally biased region" description="Polar residues" evidence="7">
    <location>
        <begin position="666"/>
        <end position="678"/>
    </location>
</feature>
<comment type="similarity">
    <text evidence="2">Belongs to the lin-54 family.</text>
</comment>
<evidence type="ECO:0000256" key="6">
    <source>
        <dbReference type="ARBA" id="ARBA00023274"/>
    </source>
</evidence>
<feature type="region of interest" description="Disordered" evidence="7">
    <location>
        <begin position="653"/>
        <end position="678"/>
    </location>
</feature>
<dbReference type="SMART" id="SM01114">
    <property type="entry name" value="CXC"/>
    <property type="match status" value="1"/>
</dbReference>
<dbReference type="Pfam" id="PF17777">
    <property type="entry name" value="RL10P_insert"/>
    <property type="match status" value="1"/>
</dbReference>
<dbReference type="PANTHER" id="PTHR45699:SF3">
    <property type="entry name" value="LARGE RIBOSOMAL SUBUNIT PROTEIN UL10"/>
    <property type="match status" value="1"/>
</dbReference>
<gene>
    <name evidence="9" type="ORF">PBS001_LOCUS1940</name>
</gene>
<comment type="caution">
    <text evidence="9">The sequence shown here is derived from an EMBL/GenBank/DDBJ whole genome shotgun (WGS) entry which is preliminary data.</text>
</comment>
<keyword evidence="4" id="KW-0689">Ribosomal protein</keyword>
<dbReference type="SUPFAM" id="SSF160369">
    <property type="entry name" value="Ribosomal protein L10-like"/>
    <property type="match status" value="1"/>
</dbReference>
<feature type="compositionally biased region" description="Basic and acidic residues" evidence="7">
    <location>
        <begin position="421"/>
        <end position="440"/>
    </location>
</feature>
<comment type="similarity">
    <text evidence="3">Belongs to the universal ribosomal protein uL10 family.</text>
</comment>
<reference evidence="9 10" key="1">
    <citation type="submission" date="2021-11" db="EMBL/GenBank/DDBJ databases">
        <authorList>
            <person name="Islam A."/>
            <person name="Islam S."/>
            <person name="Flora M.S."/>
            <person name="Rahman M."/>
            <person name="Ziaur R.M."/>
            <person name="Epstein J.H."/>
            <person name="Hassan M."/>
            <person name="Klassen M."/>
            <person name="Woodard K."/>
            <person name="Webb A."/>
            <person name="Webby R.J."/>
            <person name="El Zowalaty M.E."/>
        </authorList>
    </citation>
    <scope>NUCLEOTIDE SEQUENCE [LARGE SCALE GENOMIC DNA]</scope>
    <source>
        <strain evidence="9">Pbs1</strain>
    </source>
</reference>
<dbReference type="PANTHER" id="PTHR45699">
    <property type="entry name" value="60S ACIDIC RIBOSOMAL PROTEIN P0"/>
    <property type="match status" value="1"/>
</dbReference>
<evidence type="ECO:0000256" key="4">
    <source>
        <dbReference type="ARBA" id="ARBA00022980"/>
    </source>
</evidence>
<accession>A0ABN8CQ12</accession>
<evidence type="ECO:0000256" key="5">
    <source>
        <dbReference type="ARBA" id="ARBA00023242"/>
    </source>
</evidence>
<dbReference type="PROSITE" id="PS51634">
    <property type="entry name" value="CRC"/>
    <property type="match status" value="1"/>
</dbReference>
<dbReference type="Pfam" id="PF03638">
    <property type="entry name" value="TCR"/>
    <property type="match status" value="1"/>
</dbReference>
<evidence type="ECO:0000256" key="1">
    <source>
        <dbReference type="ARBA" id="ARBA00004123"/>
    </source>
</evidence>
<dbReference type="CDD" id="cd05795">
    <property type="entry name" value="Ribosomal_P0_L10e"/>
    <property type="match status" value="1"/>
</dbReference>
<keyword evidence="10" id="KW-1185">Reference proteome</keyword>
<evidence type="ECO:0000259" key="8">
    <source>
        <dbReference type="PROSITE" id="PS51634"/>
    </source>
</evidence>
<feature type="region of interest" description="Disordered" evidence="7">
    <location>
        <begin position="580"/>
        <end position="602"/>
    </location>
</feature>
<evidence type="ECO:0000256" key="2">
    <source>
        <dbReference type="ARBA" id="ARBA00007267"/>
    </source>
</evidence>
<dbReference type="EMBL" id="CAKLCB010000104">
    <property type="protein sequence ID" value="CAH0515222.1"/>
    <property type="molecule type" value="Genomic_DNA"/>
</dbReference>
<dbReference type="Pfam" id="PF00466">
    <property type="entry name" value="Ribosomal_L10"/>
    <property type="match status" value="1"/>
</dbReference>
<evidence type="ECO:0000313" key="10">
    <source>
        <dbReference type="Proteomes" id="UP001158986"/>
    </source>
</evidence>
<dbReference type="Pfam" id="PF00428">
    <property type="entry name" value="Ribosomal_60s"/>
    <property type="match status" value="1"/>
</dbReference>
<dbReference type="InterPro" id="IPR043141">
    <property type="entry name" value="Ribosomal_uL10-like_sf"/>
</dbReference>
<dbReference type="Gene3D" id="3.90.105.20">
    <property type="match status" value="1"/>
</dbReference>
<dbReference type="Proteomes" id="UP001158986">
    <property type="component" value="Unassembled WGS sequence"/>
</dbReference>
<feature type="region of interest" description="Disordered" evidence="7">
    <location>
        <begin position="421"/>
        <end position="441"/>
    </location>
</feature>
<dbReference type="InterPro" id="IPR040637">
    <property type="entry name" value="Ribosomal_uL10-like_insert"/>
</dbReference>
<keyword evidence="6" id="KW-0687">Ribonucleoprotein</keyword>
<dbReference type="InterPro" id="IPR005172">
    <property type="entry name" value="CRC"/>
</dbReference>
<evidence type="ECO:0000256" key="7">
    <source>
        <dbReference type="SAM" id="MobiDB-lite"/>
    </source>
</evidence>
<evidence type="ECO:0000313" key="9">
    <source>
        <dbReference type="EMBL" id="CAH0515222.1"/>
    </source>
</evidence>
<name>A0ABN8CQ12_9STRA</name>
<dbReference type="Gene3D" id="3.30.70.1730">
    <property type="match status" value="1"/>
</dbReference>
<dbReference type="InterPro" id="IPR043164">
    <property type="entry name" value="Ribosomal_uL10-like_insert_sf"/>
</dbReference>
<comment type="subcellular location">
    <subcellularLocation>
        <location evidence="1">Nucleus</location>
    </subcellularLocation>
</comment>
<keyword evidence="5" id="KW-0539">Nucleus</keyword>